<feature type="domain" description="Formylmethanofuran dehydrogenase subunit E" evidence="2">
    <location>
        <begin position="132"/>
        <end position="243"/>
    </location>
</feature>
<evidence type="ECO:0000313" key="3">
    <source>
        <dbReference type="EMBL" id="ACN13288.1"/>
    </source>
</evidence>
<dbReference type="STRING" id="177437.HRM2_01660"/>
<keyword evidence="1" id="KW-0472">Membrane</keyword>
<evidence type="ECO:0000259" key="2">
    <source>
        <dbReference type="Pfam" id="PF02663"/>
    </source>
</evidence>
<evidence type="ECO:0000313" key="4">
    <source>
        <dbReference type="Proteomes" id="UP000000442"/>
    </source>
</evidence>
<organism evidence="3 4">
    <name type="scientific">Desulforapulum autotrophicum (strain ATCC 43914 / DSM 3382 / VKM B-1955 / HRM2)</name>
    <name type="common">Desulfobacterium autotrophicum</name>
    <dbReference type="NCBI Taxonomy" id="177437"/>
    <lineage>
        <taxon>Bacteria</taxon>
        <taxon>Pseudomonadati</taxon>
        <taxon>Thermodesulfobacteriota</taxon>
        <taxon>Desulfobacteria</taxon>
        <taxon>Desulfobacterales</taxon>
        <taxon>Desulfobacteraceae</taxon>
        <taxon>Desulforapulum</taxon>
    </lineage>
</organism>
<keyword evidence="1" id="KW-0812">Transmembrane</keyword>
<sequence>MWFPNRCHQGHLQRFSAIGMFVGIVILGLSFASTVSAMTDEENAAVAKHWQEKQQKYEELEDAMKKPYKSFDGPPKYIYRGTDSIDKTGTFYAPLQEECAYLPEFESIFTEGTAGQYFKYTLKFGMKDIIRFHGHSCEALYYTAAICRLICDQMFPDGVVDRTILRGIVGQSPCIADSMAYITGGRLQFGTLSMDPSLGHAVVIQRIDTGETWMGVWKDGIQSWNAKKIFGTPNKANPIPYKRWSNWKYEPETPADQLDDCKISWDYDQPELLQRLRDVKDNLKYLPKGQKPTIDANNVREEFNWLQYRHLREVFKHPLAESFQIKQVPNYKWEYPHVEPLWVPRLDQKAKWAPFMSHPEQVEK</sequence>
<dbReference type="EMBL" id="CP001087">
    <property type="protein sequence ID" value="ACN13288.1"/>
    <property type="molecule type" value="Genomic_DNA"/>
</dbReference>
<dbReference type="AlphaFoldDB" id="C0QF92"/>
<dbReference type="RefSeq" id="WP_012662537.1">
    <property type="nucleotide sequence ID" value="NC_012108.1"/>
</dbReference>
<keyword evidence="4" id="KW-1185">Reference proteome</keyword>
<dbReference type="KEGG" id="dat:HRM2_01660"/>
<dbReference type="OrthoDB" id="9804309at2"/>
<dbReference type="InterPro" id="IPR003814">
    <property type="entry name" value="FmdEsu_dom"/>
</dbReference>
<evidence type="ECO:0000256" key="1">
    <source>
        <dbReference type="SAM" id="Phobius"/>
    </source>
</evidence>
<protein>
    <recommendedName>
        <fullName evidence="2">Formylmethanofuran dehydrogenase subunit E domain-containing protein</fullName>
    </recommendedName>
</protein>
<name>C0QF92_DESAH</name>
<dbReference type="HOGENOM" id="CLU_760159_0_0_7"/>
<reference evidence="3 4" key="1">
    <citation type="journal article" date="2009" name="Environ. Microbiol.">
        <title>Genome sequence of Desulfobacterium autotrophicum HRM2, a marine sulfate reducer oxidizing organic carbon completely to carbon dioxide.</title>
        <authorList>
            <person name="Strittmatter A.W."/>
            <person name="Liesegang H."/>
            <person name="Rabus R."/>
            <person name="Decker I."/>
            <person name="Amann J."/>
            <person name="Andres S."/>
            <person name="Henne A."/>
            <person name="Fricke W.F."/>
            <person name="Martinez-Arias R."/>
            <person name="Bartels D."/>
            <person name="Goesmann A."/>
            <person name="Krause L."/>
            <person name="Puehler A."/>
            <person name="Klenk H.P."/>
            <person name="Richter M."/>
            <person name="Schuler M."/>
            <person name="Gloeckner F.O."/>
            <person name="Meyerdierks A."/>
            <person name="Gottschalk G."/>
            <person name="Amann R."/>
        </authorList>
    </citation>
    <scope>NUCLEOTIDE SEQUENCE [LARGE SCALE GENOMIC DNA]</scope>
    <source>
        <strain evidence="4">ATCC 43914 / DSM 3382 / HRM2</strain>
    </source>
</reference>
<dbReference type="Gene3D" id="3.30.1330.130">
    <property type="match status" value="1"/>
</dbReference>
<dbReference type="eggNOG" id="COG2191">
    <property type="taxonomic scope" value="Bacteria"/>
</dbReference>
<dbReference type="Proteomes" id="UP000000442">
    <property type="component" value="Chromosome"/>
</dbReference>
<proteinExistence type="predicted"/>
<feature type="transmembrane region" description="Helical" evidence="1">
    <location>
        <begin position="12"/>
        <end position="32"/>
    </location>
</feature>
<dbReference type="Pfam" id="PF02663">
    <property type="entry name" value="FmdE"/>
    <property type="match status" value="1"/>
</dbReference>
<gene>
    <name evidence="3" type="ordered locus">HRM2_01660</name>
</gene>
<keyword evidence="1" id="KW-1133">Transmembrane helix</keyword>
<accession>C0QF92</accession>